<evidence type="ECO:0000256" key="11">
    <source>
        <dbReference type="RuleBase" id="RU000604"/>
    </source>
</evidence>
<dbReference type="PROSITE" id="PS01093">
    <property type="entry name" value="ADENYLATE_CYCLASE_1_2"/>
    <property type="match status" value="1"/>
</dbReference>
<keyword evidence="9 11" id="KW-0115">cAMP biosynthesis</keyword>
<dbReference type="EMBL" id="CP013067">
    <property type="protein sequence ID" value="ALP40626.1"/>
    <property type="molecule type" value="Genomic_DNA"/>
</dbReference>
<dbReference type="InterPro" id="IPR024685">
    <property type="entry name" value="Adenylate_cyclase_1_N"/>
</dbReference>
<dbReference type="PANTHER" id="PTHR38760:SF1">
    <property type="entry name" value="ADENYLATE CYCLASE"/>
    <property type="match status" value="1"/>
</dbReference>
<evidence type="ECO:0000256" key="3">
    <source>
        <dbReference type="ARBA" id="ARBA00007901"/>
    </source>
</evidence>
<evidence type="ECO:0000256" key="12">
    <source>
        <dbReference type="RuleBase" id="RU004184"/>
    </source>
</evidence>
<evidence type="ECO:0000256" key="4">
    <source>
        <dbReference type="ARBA" id="ARBA00012201"/>
    </source>
</evidence>
<reference evidence="14 15" key="2">
    <citation type="journal article" date="2016" name="Genome Announc.">
        <title>Complete Genome Sequence of the Highly Virulent Aeromonas schubertii Strain WL1483, Isolated from Diseased Snakehead Fish (Channa argus) in China.</title>
        <authorList>
            <person name="Liu L."/>
            <person name="Li N."/>
            <person name="Zhang D."/>
            <person name="Fu X."/>
            <person name="Shi C."/>
            <person name="Lin Q."/>
            <person name="Hao G."/>
        </authorList>
    </citation>
    <scope>NUCLEOTIDE SEQUENCE [LARGE SCALE GENOMIC DNA]</scope>
    <source>
        <strain evidence="14 15">WL1483</strain>
    </source>
</reference>
<organism evidence="14 15">
    <name type="scientific">Aeromonas schubertii</name>
    <dbReference type="NCBI Taxonomy" id="652"/>
    <lineage>
        <taxon>Bacteria</taxon>
        <taxon>Pseudomonadati</taxon>
        <taxon>Pseudomonadota</taxon>
        <taxon>Gammaproteobacteria</taxon>
        <taxon>Aeromonadales</taxon>
        <taxon>Aeromonadaceae</taxon>
        <taxon>Aeromonas</taxon>
    </lineage>
</organism>
<feature type="domain" description="Adenylate cyclase class-I N-terminal" evidence="13">
    <location>
        <begin position="5"/>
        <end position="200"/>
    </location>
</feature>
<protein>
    <recommendedName>
        <fullName evidence="5 11">Adenylate cyclase</fullName>
        <ecNumber evidence="4 11">4.6.1.1</ecNumber>
    </recommendedName>
</protein>
<comment type="similarity">
    <text evidence="3 12">Belongs to the adenylyl cyclase class-1 family.</text>
</comment>
<dbReference type="EC" id="4.6.1.1" evidence="4 11"/>
<dbReference type="PROSITE" id="PS01092">
    <property type="entry name" value="ADENYLATE_CYCLASE_1_1"/>
    <property type="match status" value="1"/>
</dbReference>
<evidence type="ECO:0000256" key="7">
    <source>
        <dbReference type="ARBA" id="ARBA00022741"/>
    </source>
</evidence>
<evidence type="ECO:0000256" key="8">
    <source>
        <dbReference type="ARBA" id="ARBA00022840"/>
    </source>
</evidence>
<dbReference type="AlphaFoldDB" id="A0A0S2SG25"/>
<dbReference type="InterPro" id="IPR000274">
    <property type="entry name" value="Adenylate_cyclase_1"/>
</dbReference>
<evidence type="ECO:0000313" key="15">
    <source>
        <dbReference type="Proteomes" id="UP000058114"/>
    </source>
</evidence>
<evidence type="ECO:0000256" key="6">
    <source>
        <dbReference type="ARBA" id="ARBA00022490"/>
    </source>
</evidence>
<dbReference type="Proteomes" id="UP000058114">
    <property type="component" value="Chromosome"/>
</dbReference>
<dbReference type="NCBIfam" id="NF006978">
    <property type="entry name" value="PRK09450.1-2"/>
    <property type="match status" value="1"/>
</dbReference>
<keyword evidence="10 11" id="KW-0456">Lyase</keyword>
<evidence type="ECO:0000256" key="1">
    <source>
        <dbReference type="ARBA" id="ARBA00001593"/>
    </source>
</evidence>
<dbReference type="RefSeq" id="WP_060583463.1">
    <property type="nucleotide sequence ID" value="NZ_CP013067.1"/>
</dbReference>
<dbReference type="PIRSF" id="PIRSF001444">
    <property type="entry name" value="Adenylate_cycl"/>
    <property type="match status" value="1"/>
</dbReference>
<evidence type="ECO:0000256" key="10">
    <source>
        <dbReference type="ARBA" id="ARBA00023239"/>
    </source>
</evidence>
<evidence type="ECO:0000313" key="14">
    <source>
        <dbReference type="EMBL" id="ALP40626.1"/>
    </source>
</evidence>
<evidence type="ECO:0000256" key="9">
    <source>
        <dbReference type="ARBA" id="ARBA00022998"/>
    </source>
</evidence>
<reference evidence="15" key="1">
    <citation type="submission" date="2015-10" db="EMBL/GenBank/DDBJ databases">
        <title>Complete Genome Sequence of Aeromonas schubertii strain WL1483.</title>
        <authorList>
            <person name="Liu L."/>
        </authorList>
    </citation>
    <scope>NUCLEOTIDE SEQUENCE [LARGE SCALE GENOMIC DNA]</scope>
    <source>
        <strain evidence="15">WL1483</strain>
    </source>
</reference>
<comment type="catalytic activity">
    <reaction evidence="1 11">
        <text>ATP = 3',5'-cyclic AMP + diphosphate</text>
        <dbReference type="Rhea" id="RHEA:15389"/>
        <dbReference type="ChEBI" id="CHEBI:30616"/>
        <dbReference type="ChEBI" id="CHEBI:33019"/>
        <dbReference type="ChEBI" id="CHEBI:58165"/>
        <dbReference type="EC" id="4.6.1.1"/>
    </reaction>
</comment>
<comment type="subcellular location">
    <subcellularLocation>
        <location evidence="2 11">Cytoplasm</location>
    </subcellularLocation>
</comment>
<dbReference type="GO" id="GO:0006171">
    <property type="term" value="P:cAMP biosynthetic process"/>
    <property type="evidence" value="ECO:0007669"/>
    <property type="project" value="UniProtKB-KW"/>
</dbReference>
<dbReference type="GO" id="GO:0005737">
    <property type="term" value="C:cytoplasm"/>
    <property type="evidence" value="ECO:0007669"/>
    <property type="project" value="UniProtKB-SubCell"/>
</dbReference>
<dbReference type="PATRIC" id="fig|652.5.peg.199"/>
<proteinExistence type="inferred from homology"/>
<keyword evidence="8" id="KW-0067">ATP-binding</keyword>
<dbReference type="GO" id="GO:0005524">
    <property type="term" value="F:ATP binding"/>
    <property type="evidence" value="ECO:0007669"/>
    <property type="project" value="UniProtKB-KW"/>
</dbReference>
<dbReference type="Pfam" id="PF12633">
    <property type="entry name" value="Adenyl_cycl_N"/>
    <property type="match status" value="1"/>
</dbReference>
<accession>A0A0S2SG25</accession>
<keyword evidence="7" id="KW-0547">Nucleotide-binding</keyword>
<sequence length="828" mass="95339">MLANLETLVRRYDELNRLKTERALGIMSRYGQQVFHLLPVLLHFNHPLLPGYVSGRVPHGICHFIPNGEQQSFIDDICLAAHCSGGLATTECSILGLYTMGSTSSIGQCCHSDLDIWVCHSAALDSERLEMLEHKCLLLSRWAEQRGTEVNFFLIPENKFRQSNSAEMEGESCGSAQHLLLLDEFYRSAMCLAGKRLLWYLVPLEQDEHYDDYVASLFRSGALNPEEWLDLGSFNRIPAEEYFGSALWQLYKGIDSPYKAVLKTVLMEAYSHEYPETKLLSVESKRWFQHNEGMSYRLDGYCLMLDKVTNYLKSIGDMQRLDLVRRCFYLKVCDGLSDHGPTWRREQLVQLVSYWGWSEEKIRHLDHRRDWKVGEVKVAYAELLEALMQSYRNLILFARRNNISESINPEDIGILSRKLYAAFESLPGKVQRINLKIAPDLGEPDLSFIQVPHGRLNRAGWYLYKHSLEPGDIIGRAPLEYNGYISKLVAWSYFNGLMTTQSRVHLFNQGSDLHIDNLHQFCRDLSNTFPVKYPAASNLALSRPCEIRQLAIFLNLEVDPSSHWVGQVIEFDANTADIFSFGRNQECLVGTIDLVYRNSWSEIRTLHFRGEEAVVDALTTILGKMHQDAAAPERIEVFCYSQHFRSLVRARFQQLMAECIELRLARDKPRLVKTLALGQEKYGIFFERRGVSVKKLENAVDFYRHISHNKLDHLPLRLDKTHSQHLPAIVDAYASEGLVQFFFENQGSGFNIYILDEANRVEVYQHFAGNKEELVQGVNRFYTSSHERFSDDGQFINFNLPQFYEIITQSGEQQVIPYRTQGPAREVS</sequence>
<dbReference type="PANTHER" id="PTHR38760">
    <property type="entry name" value="ADENYLATE CYCLASE"/>
    <property type="match status" value="1"/>
</dbReference>
<dbReference type="Pfam" id="PF01295">
    <property type="entry name" value="Adenylate_cycl"/>
    <property type="match status" value="1"/>
</dbReference>
<keyword evidence="6" id="KW-0963">Cytoplasm</keyword>
<evidence type="ECO:0000256" key="5">
    <source>
        <dbReference type="ARBA" id="ARBA00021420"/>
    </source>
</evidence>
<evidence type="ECO:0000256" key="2">
    <source>
        <dbReference type="ARBA" id="ARBA00004496"/>
    </source>
</evidence>
<dbReference type="KEGG" id="asr:WL1483_1207"/>
<gene>
    <name evidence="14" type="primary">cya</name>
    <name evidence="14" type="ORF">WL1483_1207</name>
</gene>
<dbReference type="GO" id="GO:0004016">
    <property type="term" value="F:adenylate cyclase activity"/>
    <property type="evidence" value="ECO:0007669"/>
    <property type="project" value="UniProtKB-EC"/>
</dbReference>
<name>A0A0S2SG25_9GAMM</name>
<evidence type="ECO:0000259" key="13">
    <source>
        <dbReference type="Pfam" id="PF12633"/>
    </source>
</evidence>
<dbReference type="InterPro" id="IPR024686">
    <property type="entry name" value="Adenylate_cyclase_1_CS"/>
</dbReference>